<keyword evidence="4" id="KW-0813">Transport</keyword>
<keyword evidence="12 15" id="KW-1133">Transmembrane helix</keyword>
<dbReference type="InterPro" id="IPR014310">
    <property type="entry name" value="Sig_transdc_His_kinase_PhoR"/>
</dbReference>
<evidence type="ECO:0000256" key="7">
    <source>
        <dbReference type="ARBA" id="ARBA00022679"/>
    </source>
</evidence>
<dbReference type="Gene3D" id="3.30.450.20">
    <property type="entry name" value="PAS domain"/>
    <property type="match status" value="1"/>
</dbReference>
<organism evidence="17 18">
    <name type="scientific">Sutterella seckii</name>
    <dbReference type="NCBI Taxonomy" id="1944635"/>
    <lineage>
        <taxon>Bacteria</taxon>
        <taxon>Pseudomonadati</taxon>
        <taxon>Pseudomonadota</taxon>
        <taxon>Betaproteobacteria</taxon>
        <taxon>Burkholderiales</taxon>
        <taxon>Sutterellaceae</taxon>
        <taxon>Sutterella</taxon>
    </lineage>
</organism>
<keyword evidence="14 15" id="KW-0472">Membrane</keyword>
<dbReference type="NCBIfam" id="TIGR02966">
    <property type="entry name" value="phoR_proteo"/>
    <property type="match status" value="1"/>
</dbReference>
<dbReference type="GO" id="GO:0000155">
    <property type="term" value="F:phosphorelay sensor kinase activity"/>
    <property type="evidence" value="ECO:0007669"/>
    <property type="project" value="InterPro"/>
</dbReference>
<dbReference type="CDD" id="cd00082">
    <property type="entry name" value="HisKA"/>
    <property type="match status" value="1"/>
</dbReference>
<comment type="subcellular location">
    <subcellularLocation>
        <location evidence="2">Cell inner membrane</location>
        <topology evidence="2">Multi-pass membrane protein</topology>
    </subcellularLocation>
</comment>
<evidence type="ECO:0000256" key="11">
    <source>
        <dbReference type="ARBA" id="ARBA00022840"/>
    </source>
</evidence>
<dbReference type="SMART" id="SM00387">
    <property type="entry name" value="HATPase_c"/>
    <property type="match status" value="1"/>
</dbReference>
<keyword evidence="10 17" id="KW-0418">Kinase</keyword>
<dbReference type="RefSeq" id="WP_139687962.1">
    <property type="nucleotide sequence ID" value="NZ_WEHW01000033.1"/>
</dbReference>
<dbReference type="Pfam" id="PF00512">
    <property type="entry name" value="HisKA"/>
    <property type="match status" value="1"/>
</dbReference>
<evidence type="ECO:0000256" key="5">
    <source>
        <dbReference type="ARBA" id="ARBA00022475"/>
    </source>
</evidence>
<dbReference type="InterPro" id="IPR050351">
    <property type="entry name" value="BphY/WalK/GraS-like"/>
</dbReference>
<keyword evidence="13" id="KW-0902">Two-component regulatory system</keyword>
<dbReference type="EMBL" id="WEHW01000033">
    <property type="protein sequence ID" value="KAB7650619.1"/>
    <property type="molecule type" value="Genomic_DNA"/>
</dbReference>
<evidence type="ECO:0000259" key="16">
    <source>
        <dbReference type="PROSITE" id="PS50109"/>
    </source>
</evidence>
<accession>A0AAI9SAW4</accession>
<evidence type="ECO:0000256" key="8">
    <source>
        <dbReference type="ARBA" id="ARBA00022692"/>
    </source>
</evidence>
<feature type="domain" description="Histidine kinase" evidence="16">
    <location>
        <begin position="215"/>
        <end position="432"/>
    </location>
</feature>
<keyword evidence="11" id="KW-0067">ATP-binding</keyword>
<keyword evidence="6" id="KW-0597">Phosphoprotein</keyword>
<name>A0AAI9SAW4_9BURK</name>
<feature type="transmembrane region" description="Helical" evidence="15">
    <location>
        <begin position="68"/>
        <end position="89"/>
    </location>
</feature>
<feature type="transmembrane region" description="Helical" evidence="15">
    <location>
        <begin position="41"/>
        <end position="62"/>
    </location>
</feature>
<proteinExistence type="predicted"/>
<evidence type="ECO:0000256" key="4">
    <source>
        <dbReference type="ARBA" id="ARBA00022448"/>
    </source>
</evidence>
<dbReference type="InterPro" id="IPR035965">
    <property type="entry name" value="PAS-like_dom_sf"/>
</dbReference>
<evidence type="ECO:0000256" key="13">
    <source>
        <dbReference type="ARBA" id="ARBA00023012"/>
    </source>
</evidence>
<evidence type="ECO:0000256" key="15">
    <source>
        <dbReference type="SAM" id="Phobius"/>
    </source>
</evidence>
<dbReference type="PROSITE" id="PS50109">
    <property type="entry name" value="HIS_KIN"/>
    <property type="match status" value="1"/>
</dbReference>
<dbReference type="InterPro" id="IPR005467">
    <property type="entry name" value="His_kinase_dom"/>
</dbReference>
<evidence type="ECO:0000256" key="10">
    <source>
        <dbReference type="ARBA" id="ARBA00022777"/>
    </source>
</evidence>
<comment type="catalytic activity">
    <reaction evidence="1">
        <text>ATP + protein L-histidine = ADP + protein N-phospho-L-histidine.</text>
        <dbReference type="EC" id="2.7.13.3"/>
    </reaction>
</comment>
<dbReference type="InterPro" id="IPR003661">
    <property type="entry name" value="HisK_dim/P_dom"/>
</dbReference>
<dbReference type="FunFam" id="3.30.565.10:FF:000006">
    <property type="entry name" value="Sensor histidine kinase WalK"/>
    <property type="match status" value="1"/>
</dbReference>
<evidence type="ECO:0000256" key="2">
    <source>
        <dbReference type="ARBA" id="ARBA00004429"/>
    </source>
</evidence>
<dbReference type="GO" id="GO:0005886">
    <property type="term" value="C:plasma membrane"/>
    <property type="evidence" value="ECO:0007669"/>
    <property type="project" value="UniProtKB-SubCell"/>
</dbReference>
<dbReference type="GO" id="GO:0016036">
    <property type="term" value="P:cellular response to phosphate starvation"/>
    <property type="evidence" value="ECO:0007669"/>
    <property type="project" value="TreeGrafter"/>
</dbReference>
<evidence type="ECO:0000256" key="14">
    <source>
        <dbReference type="ARBA" id="ARBA00023136"/>
    </source>
</evidence>
<dbReference type="EC" id="2.7.13.3" evidence="3"/>
<dbReference type="InterPro" id="IPR036890">
    <property type="entry name" value="HATPase_C_sf"/>
</dbReference>
<dbReference type="InterPro" id="IPR036097">
    <property type="entry name" value="HisK_dim/P_sf"/>
</dbReference>
<keyword evidence="18" id="KW-1185">Reference proteome</keyword>
<evidence type="ECO:0000256" key="6">
    <source>
        <dbReference type="ARBA" id="ARBA00022553"/>
    </source>
</evidence>
<evidence type="ECO:0000256" key="3">
    <source>
        <dbReference type="ARBA" id="ARBA00012438"/>
    </source>
</evidence>
<keyword evidence="5" id="KW-1003">Cell membrane</keyword>
<evidence type="ECO:0000313" key="18">
    <source>
        <dbReference type="Proteomes" id="UP000469462"/>
    </source>
</evidence>
<dbReference type="InterPro" id="IPR004358">
    <property type="entry name" value="Sig_transdc_His_kin-like_C"/>
</dbReference>
<dbReference type="GO" id="GO:0004721">
    <property type="term" value="F:phosphoprotein phosphatase activity"/>
    <property type="evidence" value="ECO:0007669"/>
    <property type="project" value="TreeGrafter"/>
</dbReference>
<dbReference type="PANTHER" id="PTHR45453">
    <property type="entry name" value="PHOSPHATE REGULON SENSOR PROTEIN PHOR"/>
    <property type="match status" value="1"/>
</dbReference>
<comment type="caution">
    <text evidence="17">The sequence shown here is derived from an EMBL/GenBank/DDBJ whole genome shotgun (WGS) entry which is preliminary data.</text>
</comment>
<dbReference type="PRINTS" id="PR00344">
    <property type="entry name" value="BCTRLSENSOR"/>
</dbReference>
<dbReference type="AlphaFoldDB" id="A0AAI9SAW4"/>
<dbReference type="SUPFAM" id="SSF55874">
    <property type="entry name" value="ATPase domain of HSP90 chaperone/DNA topoisomerase II/histidine kinase"/>
    <property type="match status" value="1"/>
</dbReference>
<evidence type="ECO:0000256" key="9">
    <source>
        <dbReference type="ARBA" id="ARBA00022741"/>
    </source>
</evidence>
<evidence type="ECO:0000256" key="12">
    <source>
        <dbReference type="ARBA" id="ARBA00022989"/>
    </source>
</evidence>
<gene>
    <name evidence="17" type="primary">phoR</name>
    <name evidence="17" type="ORF">GBM96_08375</name>
</gene>
<evidence type="ECO:0000313" key="17">
    <source>
        <dbReference type="EMBL" id="KAB7650619.1"/>
    </source>
</evidence>
<dbReference type="Gene3D" id="3.30.565.10">
    <property type="entry name" value="Histidine kinase-like ATPase, C-terminal domain"/>
    <property type="match status" value="1"/>
</dbReference>
<dbReference type="SUPFAM" id="SSF55785">
    <property type="entry name" value="PYP-like sensor domain (PAS domain)"/>
    <property type="match status" value="1"/>
</dbReference>
<dbReference type="Proteomes" id="UP000469462">
    <property type="component" value="Unassembled WGS sequence"/>
</dbReference>
<reference evidence="17 18" key="1">
    <citation type="submission" date="2019-10" db="EMBL/GenBank/DDBJ databases">
        <title>Genome diversity of Sutterella seckii.</title>
        <authorList>
            <person name="Chaplin A.V."/>
            <person name="Sokolova S.R."/>
            <person name="Mosin K.A."/>
            <person name="Ivanova E.L."/>
            <person name="Kochetkova T.O."/>
            <person name="Goltsov A.Y."/>
            <person name="Trofimov D.Y."/>
            <person name="Efimov B.A."/>
        </authorList>
    </citation>
    <scope>NUCLEOTIDE SEQUENCE [LARGE SCALE GENOMIC DNA]</scope>
    <source>
        <strain evidence="17 18">ASD3426</strain>
    </source>
</reference>
<dbReference type="PANTHER" id="PTHR45453:SF1">
    <property type="entry name" value="PHOSPHATE REGULON SENSOR PROTEIN PHOR"/>
    <property type="match status" value="1"/>
</dbReference>
<keyword evidence="9" id="KW-0547">Nucleotide-binding</keyword>
<evidence type="ECO:0000256" key="1">
    <source>
        <dbReference type="ARBA" id="ARBA00000085"/>
    </source>
</evidence>
<dbReference type="SUPFAM" id="SSF47384">
    <property type="entry name" value="Homodimeric domain of signal transducing histidine kinase"/>
    <property type="match status" value="1"/>
</dbReference>
<dbReference type="Gene3D" id="1.10.287.130">
    <property type="match status" value="1"/>
</dbReference>
<sequence length="438" mass="49010">MTGRDDAGDVFPTLADGLSAQAAANTEKKEKRGEHLRRRGIVLAAAFLLISILAVFLNVRFASNAVTIVWAGSVILIFLLAAGLWQSLLKEDEKKDKRIRDRDQRYRQTLALLPEGVTILGENWRLEWVNKSAMEHFGLEAASLGASFFEAVKDEDFRRWLLERNYSRHYAFLDRAGRELEVAVVAPDLRHMMIVTHDVTERRRVDDMRRDFVANVSHELRTPLTVISGFLNMEVDAGKLPPEMLEHHRQLMLEQATRMRSLLDDLLLLSSLENKDESDDADAEVIAMPKLIEDVVREGKALSLGRHHITLEAEDISLIGDADEIRSAAMNLVSNAVRYTPEGGSIAVAWKRAGMGAALSVKDTGIGIEAKHIPRLTERFYRVDKGRSRDTGGTGLGLAIVKHVLRRNGGELLIESTPGKGSTFTMMFPESRIFSEDF</sequence>
<dbReference type="Pfam" id="PF02518">
    <property type="entry name" value="HATPase_c"/>
    <property type="match status" value="1"/>
</dbReference>
<protein>
    <recommendedName>
        <fullName evidence="3">histidine kinase</fullName>
        <ecNumber evidence="3">2.7.13.3</ecNumber>
    </recommendedName>
</protein>
<dbReference type="GO" id="GO:0005524">
    <property type="term" value="F:ATP binding"/>
    <property type="evidence" value="ECO:0007669"/>
    <property type="project" value="UniProtKB-KW"/>
</dbReference>
<dbReference type="SMART" id="SM00388">
    <property type="entry name" value="HisKA"/>
    <property type="match status" value="1"/>
</dbReference>
<keyword evidence="7" id="KW-0808">Transferase</keyword>
<keyword evidence="8 15" id="KW-0812">Transmembrane</keyword>
<dbReference type="FunFam" id="1.10.287.130:FF:000001">
    <property type="entry name" value="Two-component sensor histidine kinase"/>
    <property type="match status" value="1"/>
</dbReference>
<dbReference type="InterPro" id="IPR003594">
    <property type="entry name" value="HATPase_dom"/>
</dbReference>